<dbReference type="PROSITE" id="PS01081">
    <property type="entry name" value="HTH_TETR_1"/>
    <property type="match status" value="1"/>
</dbReference>
<feature type="domain" description="HTH tetR-type" evidence="5">
    <location>
        <begin position="16"/>
        <end position="76"/>
    </location>
</feature>
<dbReference type="SUPFAM" id="SSF46689">
    <property type="entry name" value="Homeodomain-like"/>
    <property type="match status" value="1"/>
</dbReference>
<dbReference type="InterPro" id="IPR023772">
    <property type="entry name" value="DNA-bd_HTH_TetR-type_CS"/>
</dbReference>
<dbReference type="GO" id="GO:0045892">
    <property type="term" value="P:negative regulation of DNA-templated transcription"/>
    <property type="evidence" value="ECO:0007669"/>
    <property type="project" value="InterPro"/>
</dbReference>
<dbReference type="EMBL" id="CP001802">
    <property type="protein sequence ID" value="ACY23038.1"/>
    <property type="molecule type" value="Genomic_DNA"/>
</dbReference>
<dbReference type="STRING" id="526226.Gbro_3861"/>
<dbReference type="InterPro" id="IPR009057">
    <property type="entry name" value="Homeodomain-like_sf"/>
</dbReference>
<dbReference type="Proteomes" id="UP000001219">
    <property type="component" value="Chromosome"/>
</dbReference>
<evidence type="ECO:0000256" key="1">
    <source>
        <dbReference type="ARBA" id="ARBA00023015"/>
    </source>
</evidence>
<evidence type="ECO:0000256" key="2">
    <source>
        <dbReference type="ARBA" id="ARBA00023125"/>
    </source>
</evidence>
<reference evidence="6 7" key="2">
    <citation type="journal article" date="2010" name="Stand. Genomic Sci.">
        <title>Complete genome sequence of Gordonia bronchialis type strain (3410).</title>
        <authorList>
            <person name="Ivanova N."/>
            <person name="Sikorski J."/>
            <person name="Jando M."/>
            <person name="Lapidus A."/>
            <person name="Nolan M."/>
            <person name="Lucas S."/>
            <person name="Del Rio T.G."/>
            <person name="Tice H."/>
            <person name="Copeland A."/>
            <person name="Cheng J.F."/>
            <person name="Chen F."/>
            <person name="Bruce D."/>
            <person name="Goodwin L."/>
            <person name="Pitluck S."/>
            <person name="Mavromatis K."/>
            <person name="Ovchinnikova G."/>
            <person name="Pati A."/>
            <person name="Chen A."/>
            <person name="Palaniappan K."/>
            <person name="Land M."/>
            <person name="Hauser L."/>
            <person name="Chang Y.J."/>
            <person name="Jeffries C.D."/>
            <person name="Chain P."/>
            <person name="Saunders E."/>
            <person name="Han C."/>
            <person name="Detter J.C."/>
            <person name="Brettin T."/>
            <person name="Rohde M."/>
            <person name="Goker M."/>
            <person name="Bristow J."/>
            <person name="Eisen J.A."/>
            <person name="Markowitz V."/>
            <person name="Hugenholtz P."/>
            <person name="Klenk H.P."/>
            <person name="Kyrpides N.C."/>
        </authorList>
    </citation>
    <scope>NUCLEOTIDE SEQUENCE [LARGE SCALE GENOMIC DNA]</scope>
    <source>
        <strain evidence="7">ATCC 25592 / DSM 43247 / BCRC 13721 / JCM 3198 / KCTC 3076 / NBRC 16047 / NCTC 10667</strain>
    </source>
</reference>
<dbReference type="RefSeq" id="WP_012835541.1">
    <property type="nucleotide sequence ID" value="NC_013441.1"/>
</dbReference>
<dbReference type="AlphaFoldDB" id="D0L3A8"/>
<sequence>MAKAQKVSGGRRARGSISAEEIIAGAFDVAGRVSLSEFSMPMLAKHLGVGVTSIYWYFRKKEDLLDAMADKANEEYHAATPFIGADNWQDGLRRHFRRMHQAFRTQPVLVELTLLRPYPHSADRTSMQATAAKLDSMVAAMVGAGFTAEQALEIYLSLLAHVCGAAMVEHQGIFATYDGGLPRGADETASAVPLLAELAAKGHRIDNVEDATFEFTFEAILAQAERSLGHE</sequence>
<dbReference type="HOGENOM" id="CLU_069543_1_0_11"/>
<dbReference type="Gene3D" id="1.10.10.60">
    <property type="entry name" value="Homeodomain-like"/>
    <property type="match status" value="1"/>
</dbReference>
<dbReference type="InterPro" id="IPR036271">
    <property type="entry name" value="Tet_transcr_reg_TetR-rel_C_sf"/>
</dbReference>
<keyword evidence="2 4" id="KW-0238">DNA-binding</keyword>
<dbReference type="InterPro" id="IPR001647">
    <property type="entry name" value="HTH_TetR"/>
</dbReference>
<organism evidence="6 7">
    <name type="scientific">Gordonia bronchialis (strain ATCC 25592 / DSM 43247 / BCRC 13721 / JCM 3198 / KCTC 3076 / NBRC 16047 / NCTC 10667)</name>
    <name type="common">Rhodococcus bronchialis</name>
    <dbReference type="NCBI Taxonomy" id="526226"/>
    <lineage>
        <taxon>Bacteria</taxon>
        <taxon>Bacillati</taxon>
        <taxon>Actinomycetota</taxon>
        <taxon>Actinomycetes</taxon>
        <taxon>Mycobacteriales</taxon>
        <taxon>Gordoniaceae</taxon>
        <taxon>Gordonia</taxon>
    </lineage>
</organism>
<evidence type="ECO:0000313" key="7">
    <source>
        <dbReference type="Proteomes" id="UP000001219"/>
    </source>
</evidence>
<evidence type="ECO:0000256" key="4">
    <source>
        <dbReference type="PROSITE-ProRule" id="PRU00335"/>
    </source>
</evidence>
<dbReference type="PROSITE" id="PS50977">
    <property type="entry name" value="HTH_TETR_2"/>
    <property type="match status" value="1"/>
</dbReference>
<gene>
    <name evidence="6" type="ordered locus">Gbro_3861</name>
</gene>
<dbReference type="eggNOG" id="COG1309">
    <property type="taxonomic scope" value="Bacteria"/>
</dbReference>
<evidence type="ECO:0000313" key="6">
    <source>
        <dbReference type="EMBL" id="ACY23038.1"/>
    </source>
</evidence>
<dbReference type="Pfam" id="PF00440">
    <property type="entry name" value="TetR_N"/>
    <property type="match status" value="1"/>
</dbReference>
<protein>
    <submittedName>
        <fullName evidence="6">Regulatory protein TetR</fullName>
    </submittedName>
</protein>
<keyword evidence="7" id="KW-1185">Reference proteome</keyword>
<feature type="DNA-binding region" description="H-T-H motif" evidence="4">
    <location>
        <begin position="39"/>
        <end position="58"/>
    </location>
</feature>
<dbReference type="SUPFAM" id="SSF48498">
    <property type="entry name" value="Tetracyclin repressor-like, C-terminal domain"/>
    <property type="match status" value="1"/>
</dbReference>
<dbReference type="KEGG" id="gbr:Gbro_3861"/>
<reference evidence="7" key="1">
    <citation type="submission" date="2009-10" db="EMBL/GenBank/DDBJ databases">
        <title>The complete chromosome of Gordonia bronchialis DSM 43247.</title>
        <authorList>
            <consortium name="US DOE Joint Genome Institute (JGI-PGF)"/>
            <person name="Lucas S."/>
            <person name="Copeland A."/>
            <person name="Lapidus A."/>
            <person name="Glavina del Rio T."/>
            <person name="Dalin E."/>
            <person name="Tice H."/>
            <person name="Bruce D."/>
            <person name="Goodwin L."/>
            <person name="Pitluck S."/>
            <person name="Kyrpides N."/>
            <person name="Mavromatis K."/>
            <person name="Ivanova N."/>
            <person name="Ovchinnikova G."/>
            <person name="Saunders E."/>
            <person name="Brettin T."/>
            <person name="Detter J.C."/>
            <person name="Han C."/>
            <person name="Larimer F."/>
            <person name="Land M."/>
            <person name="Hauser L."/>
            <person name="Markowitz V."/>
            <person name="Cheng J.-F."/>
            <person name="Hugenholtz P."/>
            <person name="Woyke T."/>
            <person name="Wu D."/>
            <person name="Jando M."/>
            <person name="Schneider S."/>
            <person name="Goeker M."/>
            <person name="Klenk H.-P."/>
            <person name="Eisen J.A."/>
        </authorList>
    </citation>
    <scope>NUCLEOTIDE SEQUENCE [LARGE SCALE GENOMIC DNA]</scope>
    <source>
        <strain evidence="7">ATCC 25592 / DSM 43247 / BCRC 13721 / JCM 3198 / KCTC 3076 / NBRC 16047 / NCTC 10667</strain>
    </source>
</reference>
<dbReference type="PANTHER" id="PTHR30055">
    <property type="entry name" value="HTH-TYPE TRANSCRIPTIONAL REGULATOR RUTR"/>
    <property type="match status" value="1"/>
</dbReference>
<dbReference type="InterPro" id="IPR050109">
    <property type="entry name" value="HTH-type_TetR-like_transc_reg"/>
</dbReference>
<evidence type="ECO:0000256" key="3">
    <source>
        <dbReference type="ARBA" id="ARBA00023163"/>
    </source>
</evidence>
<dbReference type="OrthoDB" id="4899232at2"/>
<dbReference type="GO" id="GO:0000976">
    <property type="term" value="F:transcription cis-regulatory region binding"/>
    <property type="evidence" value="ECO:0007669"/>
    <property type="project" value="TreeGrafter"/>
</dbReference>
<keyword evidence="3" id="KW-0804">Transcription</keyword>
<dbReference type="PANTHER" id="PTHR30055:SF207">
    <property type="entry name" value="HTH-TYPE TRANSCRIPTIONAL REPRESSOR FATR"/>
    <property type="match status" value="1"/>
</dbReference>
<accession>D0L3A8</accession>
<dbReference type="InterPro" id="IPR004111">
    <property type="entry name" value="Repressor_TetR_C"/>
</dbReference>
<dbReference type="Pfam" id="PF02909">
    <property type="entry name" value="TetR_C_1"/>
    <property type="match status" value="1"/>
</dbReference>
<name>D0L3A8_GORB4</name>
<dbReference type="GO" id="GO:0003700">
    <property type="term" value="F:DNA-binding transcription factor activity"/>
    <property type="evidence" value="ECO:0007669"/>
    <property type="project" value="TreeGrafter"/>
</dbReference>
<proteinExistence type="predicted"/>
<keyword evidence="1" id="KW-0805">Transcription regulation</keyword>
<dbReference type="Gene3D" id="1.10.357.10">
    <property type="entry name" value="Tetracycline Repressor, domain 2"/>
    <property type="match status" value="1"/>
</dbReference>
<evidence type="ECO:0000259" key="5">
    <source>
        <dbReference type="PROSITE" id="PS50977"/>
    </source>
</evidence>